<proteinExistence type="predicted"/>
<dbReference type="STRING" id="525918.SAMN05660964_03518"/>
<accession>A0A1H4GIL0</accession>
<gene>
    <name evidence="1" type="ORF">SAMN05660964_03518</name>
</gene>
<dbReference type="EMBL" id="FNQP01000034">
    <property type="protein sequence ID" value="SEB09394.1"/>
    <property type="molecule type" value="Genomic_DNA"/>
</dbReference>
<dbReference type="AlphaFoldDB" id="A0A1H4GIL0"/>
<dbReference type="Proteomes" id="UP000199397">
    <property type="component" value="Unassembled WGS sequence"/>
</dbReference>
<dbReference type="Pfam" id="PF18506">
    <property type="entry name" value="RelB-like"/>
    <property type="match status" value="1"/>
</dbReference>
<reference evidence="1 2" key="1">
    <citation type="submission" date="2016-10" db="EMBL/GenBank/DDBJ databases">
        <authorList>
            <person name="de Groot N.N."/>
        </authorList>
    </citation>
    <scope>NUCLEOTIDE SEQUENCE [LARGE SCALE GENOMIC DNA]</scope>
    <source>
        <strain evidence="1 2">DSM 21228</strain>
    </source>
</reference>
<name>A0A1H4GIL0_9GAMM</name>
<evidence type="ECO:0000313" key="1">
    <source>
        <dbReference type="EMBL" id="SEB09394.1"/>
    </source>
</evidence>
<dbReference type="OrthoDB" id="5678898at2"/>
<organism evidence="1 2">
    <name type="scientific">Thiothrix caldifontis</name>
    <dbReference type="NCBI Taxonomy" id="525918"/>
    <lineage>
        <taxon>Bacteria</taxon>
        <taxon>Pseudomonadati</taxon>
        <taxon>Pseudomonadota</taxon>
        <taxon>Gammaproteobacteria</taxon>
        <taxon>Thiotrichales</taxon>
        <taxon>Thiotrichaceae</taxon>
        <taxon>Thiothrix</taxon>
    </lineage>
</organism>
<keyword evidence="2" id="KW-1185">Reference proteome</keyword>
<protein>
    <submittedName>
        <fullName evidence="1">Uncharacterized protein</fullName>
    </submittedName>
</protein>
<evidence type="ECO:0000313" key="2">
    <source>
        <dbReference type="Proteomes" id="UP000199397"/>
    </source>
</evidence>
<dbReference type="RefSeq" id="WP_093070746.1">
    <property type="nucleotide sequence ID" value="NZ_FNQP01000034.1"/>
</dbReference>
<dbReference type="InterPro" id="IPR049537">
    <property type="entry name" value="RelB-like"/>
</dbReference>
<sequence length="114" mass="13069">MQLNEQFIVDERGSKQAVVIPFANYLKMLEMLRRQDEPPNANNLFSIWQTDKGSAQGVRAWLERPSLLAFLAACKPSDIDFPDIDNLPPLDDVTNNTNEFKRVPDLIVENWLLP</sequence>